<proteinExistence type="predicted"/>
<sequence length="140" mass="16023">MDQVLRLQLVLDRPSTTYATIWPSTKVVLAHMCHMNPTSLGTLMDNEFLDQVEEDLNDNSHEPATRGDVRNLALRVELRFTKLESSIDQRFMAIDNRFTTFDASIKDYIYKLGWKFFGATIGTMGAMFTVFGIFINSSMK</sequence>
<gene>
    <name evidence="2" type="ORF">GM51_19710</name>
</gene>
<dbReference type="EMBL" id="JNSL01000186">
    <property type="protein sequence ID" value="KGA13452.1"/>
    <property type="molecule type" value="Genomic_DNA"/>
</dbReference>
<accession>A0A094PQW5</accession>
<protein>
    <submittedName>
        <fullName evidence="2">Uncharacterized protein</fullName>
    </submittedName>
</protein>
<name>A0A094PQW5_9ZZZZ</name>
<keyword evidence="1" id="KW-1133">Transmembrane helix</keyword>
<reference evidence="2" key="1">
    <citation type="submission" date="2014-06" db="EMBL/GenBank/DDBJ databases">
        <title>Key roles for freshwater Actinobacteria revealed by deep metagenomic sequencing.</title>
        <authorList>
            <person name="Ghai R."/>
            <person name="Mizuno C.M."/>
            <person name="Picazo A."/>
            <person name="Camacho A."/>
            <person name="Rodriguez-Valera F."/>
        </authorList>
    </citation>
    <scope>NUCLEOTIDE SEQUENCE</scope>
</reference>
<keyword evidence="1" id="KW-0812">Transmembrane</keyword>
<feature type="transmembrane region" description="Helical" evidence="1">
    <location>
        <begin position="116"/>
        <end position="135"/>
    </location>
</feature>
<dbReference type="AlphaFoldDB" id="A0A094PQW5"/>
<comment type="caution">
    <text evidence="2">The sequence shown here is derived from an EMBL/GenBank/DDBJ whole genome shotgun (WGS) entry which is preliminary data.</text>
</comment>
<organism evidence="2">
    <name type="scientific">freshwater metagenome</name>
    <dbReference type="NCBI Taxonomy" id="449393"/>
    <lineage>
        <taxon>unclassified sequences</taxon>
        <taxon>metagenomes</taxon>
        <taxon>ecological metagenomes</taxon>
    </lineage>
</organism>
<keyword evidence="1" id="KW-0472">Membrane</keyword>
<evidence type="ECO:0000256" key="1">
    <source>
        <dbReference type="SAM" id="Phobius"/>
    </source>
</evidence>
<evidence type="ECO:0000313" key="2">
    <source>
        <dbReference type="EMBL" id="KGA13452.1"/>
    </source>
</evidence>